<dbReference type="EMBL" id="FQVN01000002">
    <property type="protein sequence ID" value="SHE97316.1"/>
    <property type="molecule type" value="Genomic_DNA"/>
</dbReference>
<dbReference type="SUPFAM" id="SSF53335">
    <property type="entry name" value="S-adenosyl-L-methionine-dependent methyltransferases"/>
    <property type="match status" value="1"/>
</dbReference>
<evidence type="ECO:0000256" key="1">
    <source>
        <dbReference type="SAM" id="MobiDB-lite"/>
    </source>
</evidence>
<feature type="compositionally biased region" description="Low complexity" evidence="1">
    <location>
        <begin position="15"/>
        <end position="40"/>
    </location>
</feature>
<keyword evidence="4" id="KW-1185">Reference proteome</keyword>
<dbReference type="STRING" id="2017.SAMN05444320_102134"/>
<dbReference type="GO" id="GO:0008757">
    <property type="term" value="F:S-adenosylmethionine-dependent methyltransferase activity"/>
    <property type="evidence" value="ECO:0007669"/>
    <property type="project" value="InterPro"/>
</dbReference>
<evidence type="ECO:0000313" key="3">
    <source>
        <dbReference type="EMBL" id="SHE97316.1"/>
    </source>
</evidence>
<protein>
    <submittedName>
        <fullName evidence="3">Methyltransferase domain-containing protein</fullName>
    </submittedName>
</protein>
<dbReference type="PANTHER" id="PTHR42912:SF93">
    <property type="entry name" value="N6-ADENOSINE-METHYLTRANSFERASE TMT1A"/>
    <property type="match status" value="1"/>
</dbReference>
<reference evidence="3 4" key="1">
    <citation type="submission" date="2016-11" db="EMBL/GenBank/DDBJ databases">
        <authorList>
            <person name="Jaros S."/>
            <person name="Januszkiewicz K."/>
            <person name="Wedrychowicz H."/>
        </authorList>
    </citation>
    <scope>NUCLEOTIDE SEQUENCE [LARGE SCALE GENOMIC DNA]</scope>
    <source>
        <strain evidence="3 4">DSM 44523</strain>
    </source>
</reference>
<organism evidence="3 4">
    <name type="scientific">Streptoalloteichus hindustanus</name>
    <dbReference type="NCBI Taxonomy" id="2017"/>
    <lineage>
        <taxon>Bacteria</taxon>
        <taxon>Bacillati</taxon>
        <taxon>Actinomycetota</taxon>
        <taxon>Actinomycetes</taxon>
        <taxon>Pseudonocardiales</taxon>
        <taxon>Pseudonocardiaceae</taxon>
        <taxon>Streptoalloteichus</taxon>
    </lineage>
</organism>
<dbReference type="InterPro" id="IPR050508">
    <property type="entry name" value="Methyltransf_Superfamily"/>
</dbReference>
<dbReference type="Pfam" id="PF08241">
    <property type="entry name" value="Methyltransf_11"/>
    <property type="match status" value="1"/>
</dbReference>
<dbReference type="AlphaFoldDB" id="A0A1M4XVE0"/>
<sequence length="317" mass="33453">MGGEANHHQSRDAAGSPGSPGSPGSQGPLGSSLPLGDGPLDASQRHASAEAALGTAGVVKRTVDAAESRMASRAWWDADADDYQAEHGAFLGAADFVWCPEGVREAEAGLLGPVTGARVLEVGCGSASCSRWLAARGALPVALDLSAGMLRHARAASDETGVAVPLVQASADQLPFADGSFDLACSAFGAVPFVADAGAVFREVARVLRPGGRWVFAVTHPMRWIFPDDPGPSGLTVVNSYFDRTPYVEVDETGRATYVEHHRTLGDYVRQLHGAGFALLDLVEPEWPEGHDREWGQWSPLRGRLFPGTAIFVCRRS</sequence>
<feature type="domain" description="Methyltransferase type 11" evidence="2">
    <location>
        <begin position="120"/>
        <end position="216"/>
    </location>
</feature>
<accession>A0A1M4XVE0</accession>
<gene>
    <name evidence="3" type="ORF">SAMN05444320_102134</name>
</gene>
<dbReference type="Gene3D" id="3.40.50.150">
    <property type="entry name" value="Vaccinia Virus protein VP39"/>
    <property type="match status" value="1"/>
</dbReference>
<dbReference type="InterPro" id="IPR029063">
    <property type="entry name" value="SAM-dependent_MTases_sf"/>
</dbReference>
<proteinExistence type="predicted"/>
<feature type="region of interest" description="Disordered" evidence="1">
    <location>
        <begin position="1"/>
        <end position="48"/>
    </location>
</feature>
<keyword evidence="3" id="KW-0808">Transferase</keyword>
<evidence type="ECO:0000313" key="4">
    <source>
        <dbReference type="Proteomes" id="UP000184501"/>
    </source>
</evidence>
<dbReference type="CDD" id="cd02440">
    <property type="entry name" value="AdoMet_MTases"/>
    <property type="match status" value="1"/>
</dbReference>
<dbReference type="InterPro" id="IPR013216">
    <property type="entry name" value="Methyltransf_11"/>
</dbReference>
<evidence type="ECO:0000259" key="2">
    <source>
        <dbReference type="Pfam" id="PF08241"/>
    </source>
</evidence>
<dbReference type="Proteomes" id="UP000184501">
    <property type="component" value="Unassembled WGS sequence"/>
</dbReference>
<keyword evidence="3" id="KW-0489">Methyltransferase</keyword>
<dbReference type="GO" id="GO:0032259">
    <property type="term" value="P:methylation"/>
    <property type="evidence" value="ECO:0007669"/>
    <property type="project" value="UniProtKB-KW"/>
</dbReference>
<dbReference type="PANTHER" id="PTHR42912">
    <property type="entry name" value="METHYLTRANSFERASE"/>
    <property type="match status" value="1"/>
</dbReference>
<name>A0A1M4XVE0_STRHI</name>
<feature type="compositionally biased region" description="Basic and acidic residues" evidence="1">
    <location>
        <begin position="1"/>
        <end position="11"/>
    </location>
</feature>